<dbReference type="EMBL" id="JACHEF010000004">
    <property type="protein sequence ID" value="MBB6411496.1"/>
    <property type="molecule type" value="Genomic_DNA"/>
</dbReference>
<keyword evidence="2" id="KW-1185">Reference proteome</keyword>
<evidence type="ECO:0000313" key="2">
    <source>
        <dbReference type="Proteomes" id="UP000556329"/>
    </source>
</evidence>
<gene>
    <name evidence="1" type="ORF">HNQ71_004184</name>
</gene>
<accession>A0A841P8M1</accession>
<organism evidence="1 2">
    <name type="scientific">Mesorhizobium sangaii</name>
    <dbReference type="NCBI Taxonomy" id="505389"/>
    <lineage>
        <taxon>Bacteria</taxon>
        <taxon>Pseudomonadati</taxon>
        <taxon>Pseudomonadota</taxon>
        <taxon>Alphaproteobacteria</taxon>
        <taxon>Hyphomicrobiales</taxon>
        <taxon>Phyllobacteriaceae</taxon>
        <taxon>Mesorhizobium</taxon>
    </lineage>
</organism>
<dbReference type="AlphaFoldDB" id="A0A841P8M1"/>
<reference evidence="1 2" key="1">
    <citation type="submission" date="2020-08" db="EMBL/GenBank/DDBJ databases">
        <title>Genomic Encyclopedia of Type Strains, Phase IV (KMG-IV): sequencing the most valuable type-strain genomes for metagenomic binning, comparative biology and taxonomic classification.</title>
        <authorList>
            <person name="Goeker M."/>
        </authorList>
    </citation>
    <scope>NUCLEOTIDE SEQUENCE [LARGE SCALE GENOMIC DNA]</scope>
    <source>
        <strain evidence="1 2">DSM 100039</strain>
    </source>
</reference>
<proteinExistence type="predicted"/>
<dbReference type="Proteomes" id="UP000556329">
    <property type="component" value="Unassembled WGS sequence"/>
</dbReference>
<comment type="caution">
    <text evidence="1">The sequence shown here is derived from an EMBL/GenBank/DDBJ whole genome shotgun (WGS) entry which is preliminary data.</text>
</comment>
<protein>
    <submittedName>
        <fullName evidence="1">Uncharacterized protein</fullName>
    </submittedName>
</protein>
<name>A0A841P8M1_9HYPH</name>
<evidence type="ECO:0000313" key="1">
    <source>
        <dbReference type="EMBL" id="MBB6411496.1"/>
    </source>
</evidence>
<sequence>MAISVAALAGFAGMPDHRACNGSSGTANDRAFHRITGYGCTNCRSA</sequence>